<dbReference type="EMBL" id="LZKQ01000309">
    <property type="protein sequence ID" value="OBI74222.1"/>
    <property type="molecule type" value="Genomic_DNA"/>
</dbReference>
<dbReference type="Gene3D" id="3.40.50.150">
    <property type="entry name" value="Vaccinia Virus protein VP39"/>
    <property type="match status" value="1"/>
</dbReference>
<dbReference type="SUPFAM" id="SSF53335">
    <property type="entry name" value="S-adenosyl-L-methionine-dependent methyltransferases"/>
    <property type="match status" value="1"/>
</dbReference>
<dbReference type="GO" id="GO:0008168">
    <property type="term" value="F:methyltransferase activity"/>
    <property type="evidence" value="ECO:0007669"/>
    <property type="project" value="UniProtKB-KW"/>
</dbReference>
<dbReference type="OrthoDB" id="9808140at2"/>
<dbReference type="STRING" id="1790.A5645_18765"/>
<sequence length="230" mass="24688">MSGQSFTPAAGDPKYTKYYDTVIALMTREERWRSAAIDRLGLRSGDVVVDVGCGTGSLAVRMKRAQPGARVIGVDPDPEVLAIAREKVGKAGVDVEFIEGMGDRAADLVGPGTAHKVISSLVLHQCPVAMKEAIIANMFRLLRPGGELVIADFGLQRGVLMRSGFRFVQWADGKEDTQPNADGILPELIDRAGFVDVVEAEVVRTVSGSISIYHARRPFPANEDKAPANG</sequence>
<keyword evidence="3" id="KW-0808">Transferase</keyword>
<dbReference type="AlphaFoldDB" id="A0A1A3BJX0"/>
<feature type="domain" description="Methyltransferase" evidence="2">
    <location>
        <begin position="48"/>
        <end position="146"/>
    </location>
</feature>
<dbReference type="GO" id="GO:0032259">
    <property type="term" value="P:methylation"/>
    <property type="evidence" value="ECO:0007669"/>
    <property type="project" value="UniProtKB-KW"/>
</dbReference>
<dbReference type="RefSeq" id="WP_065123435.1">
    <property type="nucleotide sequence ID" value="NZ_LZKQ01000309.1"/>
</dbReference>
<evidence type="ECO:0000313" key="4">
    <source>
        <dbReference type="Proteomes" id="UP000093795"/>
    </source>
</evidence>
<dbReference type="eggNOG" id="COG2226">
    <property type="taxonomic scope" value="Bacteria"/>
</dbReference>
<evidence type="ECO:0000313" key="3">
    <source>
        <dbReference type="EMBL" id="OBI74222.1"/>
    </source>
</evidence>
<dbReference type="Pfam" id="PF13649">
    <property type="entry name" value="Methyltransf_25"/>
    <property type="match status" value="1"/>
</dbReference>
<dbReference type="InterPro" id="IPR041698">
    <property type="entry name" value="Methyltransf_25"/>
</dbReference>
<keyword evidence="1 3" id="KW-0489">Methyltransferase</keyword>
<evidence type="ECO:0000259" key="2">
    <source>
        <dbReference type="Pfam" id="PF13649"/>
    </source>
</evidence>
<gene>
    <name evidence="3" type="ORF">A9X01_05950</name>
</gene>
<dbReference type="PANTHER" id="PTHR42912">
    <property type="entry name" value="METHYLTRANSFERASE"/>
    <property type="match status" value="1"/>
</dbReference>
<comment type="caution">
    <text evidence="3">The sequence shown here is derived from an EMBL/GenBank/DDBJ whole genome shotgun (WGS) entry which is preliminary data.</text>
</comment>
<protein>
    <submittedName>
        <fullName evidence="3">Methyltransferase type 11</fullName>
    </submittedName>
</protein>
<dbReference type="InterPro" id="IPR029063">
    <property type="entry name" value="SAM-dependent_MTases_sf"/>
</dbReference>
<dbReference type="CDD" id="cd02440">
    <property type="entry name" value="AdoMet_MTases"/>
    <property type="match status" value="1"/>
</dbReference>
<evidence type="ECO:0000256" key="1">
    <source>
        <dbReference type="ARBA" id="ARBA00022603"/>
    </source>
</evidence>
<dbReference type="Proteomes" id="UP000093795">
    <property type="component" value="Unassembled WGS sequence"/>
</dbReference>
<reference evidence="3 4" key="1">
    <citation type="submission" date="2016-06" db="EMBL/GenBank/DDBJ databases">
        <authorList>
            <person name="Kjaerup R.B."/>
            <person name="Dalgaard T.S."/>
            <person name="Juul-Madsen H.R."/>
        </authorList>
    </citation>
    <scope>NUCLEOTIDE SEQUENCE [LARGE SCALE GENOMIC DNA]</scope>
    <source>
        <strain evidence="3 4">1081914.2</strain>
    </source>
</reference>
<dbReference type="InterPro" id="IPR050508">
    <property type="entry name" value="Methyltransf_Superfamily"/>
</dbReference>
<name>A0A1A3BJX0_MYCAS</name>
<organism evidence="3 4">
    <name type="scientific">Mycobacterium asiaticum</name>
    <dbReference type="NCBI Taxonomy" id="1790"/>
    <lineage>
        <taxon>Bacteria</taxon>
        <taxon>Bacillati</taxon>
        <taxon>Actinomycetota</taxon>
        <taxon>Actinomycetes</taxon>
        <taxon>Mycobacteriales</taxon>
        <taxon>Mycobacteriaceae</taxon>
        <taxon>Mycobacterium</taxon>
    </lineage>
</organism>
<accession>A0A1A3BJX0</accession>
<proteinExistence type="predicted"/>